<proteinExistence type="predicted"/>
<dbReference type="Proteomes" id="UP000176639">
    <property type="component" value="Unassembled WGS sequence"/>
</dbReference>
<comment type="caution">
    <text evidence="5">The sequence shown here is derived from an EMBL/GenBank/DDBJ whole genome shotgun (WGS) entry which is preliminary data.</text>
</comment>
<keyword evidence="3" id="KW-1133">Transmembrane helix</keyword>
<dbReference type="EMBL" id="MEYI01000005">
    <property type="protein sequence ID" value="OGD24350.1"/>
    <property type="molecule type" value="Genomic_DNA"/>
</dbReference>
<feature type="non-terminal residue" evidence="5">
    <location>
        <position position="424"/>
    </location>
</feature>
<comment type="subcellular location">
    <subcellularLocation>
        <location evidence="1">Cell envelope</location>
    </subcellularLocation>
</comment>
<dbReference type="Pfam" id="PF25917">
    <property type="entry name" value="BSH_RND"/>
    <property type="match status" value="1"/>
</dbReference>
<dbReference type="SUPFAM" id="SSF111369">
    <property type="entry name" value="HlyD-like secretion proteins"/>
    <property type="match status" value="2"/>
</dbReference>
<dbReference type="Gene3D" id="2.40.50.100">
    <property type="match status" value="1"/>
</dbReference>
<feature type="domain" description="Multidrug resistance protein MdtA-like barrel-sandwich hybrid" evidence="4">
    <location>
        <begin position="69"/>
        <end position="401"/>
    </location>
</feature>
<dbReference type="PANTHER" id="PTHR32347:SF23">
    <property type="entry name" value="BLL5650 PROTEIN"/>
    <property type="match status" value="1"/>
</dbReference>
<dbReference type="InterPro" id="IPR058625">
    <property type="entry name" value="MdtA-like_BSH"/>
</dbReference>
<keyword evidence="3" id="KW-0812">Transmembrane</keyword>
<evidence type="ECO:0000256" key="2">
    <source>
        <dbReference type="ARBA" id="ARBA00023054"/>
    </source>
</evidence>
<evidence type="ECO:0000313" key="5">
    <source>
        <dbReference type="EMBL" id="OGD24350.1"/>
    </source>
</evidence>
<keyword evidence="2" id="KW-0175">Coiled coil</keyword>
<reference evidence="5 6" key="1">
    <citation type="journal article" date="2016" name="Nat. Commun.">
        <title>Thousands of microbial genomes shed light on interconnected biogeochemical processes in an aquifer system.</title>
        <authorList>
            <person name="Anantharaman K."/>
            <person name="Brown C.T."/>
            <person name="Hug L.A."/>
            <person name="Sharon I."/>
            <person name="Castelle C.J."/>
            <person name="Probst A.J."/>
            <person name="Thomas B.C."/>
            <person name="Singh A."/>
            <person name="Wilkins M.J."/>
            <person name="Karaoz U."/>
            <person name="Brodie E.L."/>
            <person name="Williams K.H."/>
            <person name="Hubbard S.S."/>
            <person name="Banfield J.F."/>
        </authorList>
    </citation>
    <scope>NUCLEOTIDE SEQUENCE [LARGE SCALE GENOMIC DNA]</scope>
</reference>
<feature type="transmembrane region" description="Helical" evidence="3">
    <location>
        <begin position="12"/>
        <end position="29"/>
    </location>
</feature>
<dbReference type="InterPro" id="IPR050465">
    <property type="entry name" value="UPF0194_transport"/>
</dbReference>
<dbReference type="PANTHER" id="PTHR32347">
    <property type="entry name" value="EFFLUX SYSTEM COMPONENT YKNX-RELATED"/>
    <property type="match status" value="1"/>
</dbReference>
<evidence type="ECO:0000259" key="4">
    <source>
        <dbReference type="Pfam" id="PF25917"/>
    </source>
</evidence>
<accession>A0A1F5B172</accession>
<keyword evidence="3" id="KW-0472">Membrane</keyword>
<name>A0A1F5B172_9BACT</name>
<protein>
    <recommendedName>
        <fullName evidence="4">Multidrug resistance protein MdtA-like barrel-sandwich hybrid domain-containing protein</fullName>
    </recommendedName>
</protein>
<evidence type="ECO:0000256" key="1">
    <source>
        <dbReference type="ARBA" id="ARBA00004196"/>
    </source>
</evidence>
<dbReference type="GO" id="GO:0030313">
    <property type="term" value="C:cell envelope"/>
    <property type="evidence" value="ECO:0007669"/>
    <property type="project" value="UniProtKB-SubCell"/>
</dbReference>
<dbReference type="AlphaFoldDB" id="A0A1F5B172"/>
<gene>
    <name evidence="5" type="ORF">A2Z10_01755</name>
</gene>
<sequence>MIKTFFTRKRISIALVVIGIAGAAWFFFFREVVPVQETVTAQRATIERIVSVTGKVQAFDAVDLSFEKGGRISKIHVSVGDRVSAGTTLLELDRADLTAQLAEVDAAYLVQRAKLQEMERGTRTEEIVIAEATVTSAKQTLADAQTNVLSVQNKATADMNEKYDAALHALAKSVNTANGSLYTLTDIQLKYFSDSSQESIALADAKARAVALLLGGSSFGRATNDVLGTLNGGAKALAATAQTTKAPADIEQALNATEQALIAVKTALDTVPVSVKLTTTESTNLQTEKSNVAGESVTISAKKQAIAVQKVTNESAISTAQTSVNTAKSALVSAEAGLALKQAGATEEQIAAQEAAVQQASAAVQSVRAQLAKTVLQAPIAGVITKQDAKIGQIASANVTVASLISDAGFEIEARIPEADIALV</sequence>
<organism evidence="5 6">
    <name type="scientific">Candidatus Azambacteria bacterium RBG_16_47_10</name>
    <dbReference type="NCBI Taxonomy" id="1797292"/>
    <lineage>
        <taxon>Bacteria</taxon>
        <taxon>Candidatus Azamiibacteriota</taxon>
    </lineage>
</organism>
<evidence type="ECO:0000313" key="6">
    <source>
        <dbReference type="Proteomes" id="UP000176639"/>
    </source>
</evidence>
<evidence type="ECO:0000256" key="3">
    <source>
        <dbReference type="SAM" id="Phobius"/>
    </source>
</evidence>